<name>A0A4P6XJC6_9ASCO</name>
<keyword evidence="3" id="KW-1185">Reference proteome</keyword>
<keyword evidence="1" id="KW-0732">Signal</keyword>
<gene>
    <name evidence="2" type="ORF">METSCH_A12100</name>
</gene>
<sequence>MKVLSLLVLVAASATLTCALPHARPVDDTSFDVSDLMPGIFGDIEQIPSFDRFDILIQKRDTTSTVEYILELLNSSDLLFDILDQIAYNPSRILKLANSTSKLLGGLDLGSITNLTKNFDVHLDLNASAIYNEVMDSGVVNSLLDGILLDTSYRPVLAGIVSRLLEGNKNLVNYMIRNVFKSLKRDQVLSKRQNSGTLETFVGNVISTVLSSLLVSNVASDVLVALNETQFLTTTVKRFLANEGYQNMTAQLVLDMLNSGDITFNSRMINITSLADKALSKPQVLVTLVGNLLSGKISLPALGKYNSAVSAILKEVENEGVFADLNQYVFSETHSVTKPLLRTAQIVVPRTTSVLSTTKAARNSTSTKRKSSLTDPILSAVLSDISSVSKILFSFASTTPSSTSTRSTRSTRSTIATRTTTLGTVNALSSAEVASLISLLQGMDSSSGSALVTETETESDILSYLTESELSTTTGSGGLFAIIQALGGTSTATSTSLGKRAVSTAIPESKGAVSTPRNVMTNAILFVHAFLFCGLLVL</sequence>
<dbReference type="AlphaFoldDB" id="A0A4P6XJC6"/>
<dbReference type="Proteomes" id="UP000292447">
    <property type="component" value="Chromosome I"/>
</dbReference>
<evidence type="ECO:0000313" key="3">
    <source>
        <dbReference type="Proteomes" id="UP000292447"/>
    </source>
</evidence>
<feature type="signal peptide" evidence="1">
    <location>
        <begin position="1"/>
        <end position="19"/>
    </location>
</feature>
<organism evidence="2 3">
    <name type="scientific">Metschnikowia aff. pulcherrima</name>
    <dbReference type="NCBI Taxonomy" id="2163413"/>
    <lineage>
        <taxon>Eukaryota</taxon>
        <taxon>Fungi</taxon>
        <taxon>Dikarya</taxon>
        <taxon>Ascomycota</taxon>
        <taxon>Saccharomycotina</taxon>
        <taxon>Pichiomycetes</taxon>
        <taxon>Metschnikowiaceae</taxon>
        <taxon>Metschnikowia</taxon>
    </lineage>
</organism>
<dbReference type="EMBL" id="CP034456">
    <property type="protein sequence ID" value="QBM86565.1"/>
    <property type="molecule type" value="Genomic_DNA"/>
</dbReference>
<protein>
    <submittedName>
        <fullName evidence="2">Uncharacterized protein</fullName>
    </submittedName>
</protein>
<evidence type="ECO:0000313" key="2">
    <source>
        <dbReference type="EMBL" id="QBM86565.1"/>
    </source>
</evidence>
<reference evidence="3" key="1">
    <citation type="submission" date="2019-03" db="EMBL/GenBank/DDBJ databases">
        <title>Snf2 controls pulcherriminic acid biosynthesis and connects pigmentation and antifungal activity of the yeast Metschnikowia pulcherrima.</title>
        <authorList>
            <person name="Gore-Lloyd D."/>
            <person name="Sumann I."/>
            <person name="Brachmann A.O."/>
            <person name="Schneeberger K."/>
            <person name="Ortiz-Merino R.A."/>
            <person name="Moreno-Beltran M."/>
            <person name="Schlaefli M."/>
            <person name="Kirner P."/>
            <person name="Santos Kron A."/>
            <person name="Wolfe K.H."/>
            <person name="Piel J."/>
            <person name="Ahrens C.H."/>
            <person name="Henk D."/>
            <person name="Freimoser F.M."/>
        </authorList>
    </citation>
    <scope>NUCLEOTIDE SEQUENCE [LARGE SCALE GENOMIC DNA]</scope>
    <source>
        <strain evidence="3">APC 1.2</strain>
    </source>
</reference>
<accession>A0A4P6XJC6</accession>
<feature type="chain" id="PRO_5020298191" evidence="1">
    <location>
        <begin position="20"/>
        <end position="538"/>
    </location>
</feature>
<evidence type="ECO:0000256" key="1">
    <source>
        <dbReference type="SAM" id="SignalP"/>
    </source>
</evidence>
<proteinExistence type="predicted"/>